<dbReference type="GO" id="GO:0005634">
    <property type="term" value="C:nucleus"/>
    <property type="evidence" value="ECO:0007669"/>
    <property type="project" value="UniProtKB-SubCell"/>
</dbReference>
<feature type="domain" description="C2H2-type" evidence="10">
    <location>
        <begin position="593"/>
        <end position="620"/>
    </location>
</feature>
<feature type="region of interest" description="Disordered" evidence="8">
    <location>
        <begin position="405"/>
        <end position="456"/>
    </location>
</feature>
<evidence type="ECO:0000256" key="4">
    <source>
        <dbReference type="ARBA" id="ARBA00022771"/>
    </source>
</evidence>
<dbReference type="EMBL" id="CAXKWB010002462">
    <property type="protein sequence ID" value="CAL4067020.1"/>
    <property type="molecule type" value="Genomic_DNA"/>
</dbReference>
<dbReference type="SMART" id="SM00355">
    <property type="entry name" value="ZnF_C2H2"/>
    <property type="match status" value="4"/>
</dbReference>
<keyword evidence="5" id="KW-0862">Zinc</keyword>
<gene>
    <name evidence="11" type="ORF">MNOR_LOCUS6106</name>
</gene>
<dbReference type="PROSITE" id="PS50097">
    <property type="entry name" value="BTB"/>
    <property type="match status" value="1"/>
</dbReference>
<dbReference type="Pfam" id="PF00651">
    <property type="entry name" value="BTB"/>
    <property type="match status" value="1"/>
</dbReference>
<evidence type="ECO:0000313" key="12">
    <source>
        <dbReference type="Proteomes" id="UP001497623"/>
    </source>
</evidence>
<dbReference type="Gene3D" id="3.30.160.60">
    <property type="entry name" value="Classic Zinc Finger"/>
    <property type="match status" value="2"/>
</dbReference>
<feature type="region of interest" description="Disordered" evidence="8">
    <location>
        <begin position="508"/>
        <end position="531"/>
    </location>
</feature>
<feature type="compositionally biased region" description="Polar residues" evidence="8">
    <location>
        <begin position="149"/>
        <end position="162"/>
    </location>
</feature>
<sequence length="660" mass="75328">MPHLKLVNEYSAFHGLADIRSKEEFCDATIACDGKFYKVHKLVLSASSEYLEKMFKLGNCKCNCNSMITHSVIVLQSIKKEHFEALLDYMYEGEVMVSQTVLAHIVRAAENLKIKGLTVDEGEQNKKSPTQNVKNIQGKRSRPQDDCVSDSNLASRNKNNVNDEVISGKRQRRTEKYEKSKDAKSTKDQKKLKISEVMDNIDSGFTIPKISKIKKSSTLSLALQSTTQRKTVVNKGNVSEKHHKRLSKRVLYLEVPAPSIESLAMSDSDDEKSDSEKSAASSKDHSDDEDNEKEIDLNVRKQRKKKNSIDTMEFYDVEDDLRIPDVDEQVNENISKDASDLCDNDTSQSSESELNLVNLQKLGNLDKRNFMRKWKGHVEANKAQQINYVSKMNKQHTSPYERRINELRKSQNKDKEKRSFIKESDIKRSPSLSAKNYKAEQLQKKQSLGKAERTKSYDKEYTNEYRIKKTNVYEDVDDQRNASAEQGQQIDTDLEANSVDSLEGLKSIGETASESGTDTKSIFEKESSDNEDDGRGIICYICSKVYHKRVAFLNHYKIHTGEMPYGCPHCARHFTKKVDLVKHVKGHTVSRPHACQQCPRRFTLKSCLLLHIQYHYSKKTFACPHCTRCFEDKGNIKRHLSTHTGVSIPSVMSSIYSVKN</sequence>
<keyword evidence="3" id="KW-0677">Repeat</keyword>
<dbReference type="InterPro" id="IPR036236">
    <property type="entry name" value="Znf_C2H2_sf"/>
</dbReference>
<feature type="region of interest" description="Disordered" evidence="8">
    <location>
        <begin position="263"/>
        <end position="299"/>
    </location>
</feature>
<feature type="compositionally biased region" description="Basic and acidic residues" evidence="8">
    <location>
        <begin position="405"/>
        <end position="428"/>
    </location>
</feature>
<protein>
    <submittedName>
        <fullName evidence="11">Uncharacterized protein</fullName>
    </submittedName>
</protein>
<dbReference type="Gene3D" id="3.30.710.10">
    <property type="entry name" value="Potassium Channel Kv1.1, Chain A"/>
    <property type="match status" value="1"/>
</dbReference>
<feature type="domain" description="BTB" evidence="9">
    <location>
        <begin position="26"/>
        <end position="99"/>
    </location>
</feature>
<organism evidence="11 12">
    <name type="scientific">Meganyctiphanes norvegica</name>
    <name type="common">Northern krill</name>
    <name type="synonym">Thysanopoda norvegica</name>
    <dbReference type="NCBI Taxonomy" id="48144"/>
    <lineage>
        <taxon>Eukaryota</taxon>
        <taxon>Metazoa</taxon>
        <taxon>Ecdysozoa</taxon>
        <taxon>Arthropoda</taxon>
        <taxon>Crustacea</taxon>
        <taxon>Multicrustacea</taxon>
        <taxon>Malacostraca</taxon>
        <taxon>Eumalacostraca</taxon>
        <taxon>Eucarida</taxon>
        <taxon>Euphausiacea</taxon>
        <taxon>Euphausiidae</taxon>
        <taxon>Meganyctiphanes</taxon>
    </lineage>
</organism>
<evidence type="ECO:0000259" key="9">
    <source>
        <dbReference type="PROSITE" id="PS50097"/>
    </source>
</evidence>
<dbReference type="PROSITE" id="PS00028">
    <property type="entry name" value="ZINC_FINGER_C2H2_1"/>
    <property type="match status" value="4"/>
</dbReference>
<feature type="domain" description="C2H2-type" evidence="10">
    <location>
        <begin position="537"/>
        <end position="564"/>
    </location>
</feature>
<dbReference type="SUPFAM" id="SSF57667">
    <property type="entry name" value="beta-beta-alpha zinc fingers"/>
    <property type="match status" value="2"/>
</dbReference>
<evidence type="ECO:0000256" key="7">
    <source>
        <dbReference type="PROSITE-ProRule" id="PRU00042"/>
    </source>
</evidence>
<dbReference type="GO" id="GO:0000981">
    <property type="term" value="F:DNA-binding transcription factor activity, RNA polymerase II-specific"/>
    <property type="evidence" value="ECO:0007669"/>
    <property type="project" value="TreeGrafter"/>
</dbReference>
<dbReference type="CDD" id="cd18315">
    <property type="entry name" value="BTB_POZ_BAB-like"/>
    <property type="match status" value="1"/>
</dbReference>
<dbReference type="PROSITE" id="PS50157">
    <property type="entry name" value="ZINC_FINGER_C2H2_2"/>
    <property type="match status" value="4"/>
</dbReference>
<evidence type="ECO:0000256" key="5">
    <source>
        <dbReference type="ARBA" id="ARBA00022833"/>
    </source>
</evidence>
<keyword evidence="6" id="KW-0539">Nucleus</keyword>
<feature type="compositionally biased region" description="Basic and acidic residues" evidence="8">
    <location>
        <begin position="274"/>
        <end position="286"/>
    </location>
</feature>
<evidence type="ECO:0000259" key="10">
    <source>
        <dbReference type="PROSITE" id="PS50157"/>
    </source>
</evidence>
<dbReference type="FunFam" id="3.30.160.60:FF:000100">
    <property type="entry name" value="Zinc finger 45-like"/>
    <property type="match status" value="1"/>
</dbReference>
<dbReference type="GO" id="GO:0008270">
    <property type="term" value="F:zinc ion binding"/>
    <property type="evidence" value="ECO:0007669"/>
    <property type="project" value="UniProtKB-KW"/>
</dbReference>
<accession>A0AAV2Q070</accession>
<feature type="compositionally biased region" description="Basic and acidic residues" evidence="8">
    <location>
        <begin position="174"/>
        <end position="190"/>
    </location>
</feature>
<dbReference type="InterPro" id="IPR011333">
    <property type="entry name" value="SKP1/BTB/POZ_sf"/>
</dbReference>
<dbReference type="PANTHER" id="PTHR24394:SF58">
    <property type="entry name" value="ZINC FINGER AND BTB DOMAIN CONTAINING 33"/>
    <property type="match status" value="1"/>
</dbReference>
<feature type="compositionally biased region" description="Polar residues" evidence="8">
    <location>
        <begin position="510"/>
        <end position="520"/>
    </location>
</feature>
<evidence type="ECO:0000313" key="11">
    <source>
        <dbReference type="EMBL" id="CAL4067020.1"/>
    </source>
</evidence>
<feature type="region of interest" description="Disordered" evidence="8">
    <location>
        <begin position="122"/>
        <end position="190"/>
    </location>
</feature>
<name>A0AAV2Q070_MEGNR</name>
<evidence type="ECO:0000256" key="8">
    <source>
        <dbReference type="SAM" id="MobiDB-lite"/>
    </source>
</evidence>
<comment type="subcellular location">
    <subcellularLocation>
        <location evidence="1">Nucleus</location>
    </subcellularLocation>
</comment>
<dbReference type="InterPro" id="IPR000210">
    <property type="entry name" value="BTB/POZ_dom"/>
</dbReference>
<feature type="domain" description="C2H2-type" evidence="10">
    <location>
        <begin position="565"/>
        <end position="592"/>
    </location>
</feature>
<dbReference type="SMART" id="SM00225">
    <property type="entry name" value="BTB"/>
    <property type="match status" value="1"/>
</dbReference>
<keyword evidence="12" id="KW-1185">Reference proteome</keyword>
<comment type="caution">
    <text evidence="11">The sequence shown here is derived from an EMBL/GenBank/DDBJ whole genome shotgun (WGS) entry which is preliminary data.</text>
</comment>
<proteinExistence type="predicted"/>
<evidence type="ECO:0000256" key="6">
    <source>
        <dbReference type="ARBA" id="ARBA00023242"/>
    </source>
</evidence>
<dbReference type="InterPro" id="IPR013087">
    <property type="entry name" value="Znf_C2H2_type"/>
</dbReference>
<dbReference type="Proteomes" id="UP001497623">
    <property type="component" value="Unassembled WGS sequence"/>
</dbReference>
<keyword evidence="2" id="KW-0479">Metal-binding</keyword>
<evidence type="ECO:0000256" key="2">
    <source>
        <dbReference type="ARBA" id="ARBA00022723"/>
    </source>
</evidence>
<dbReference type="PANTHER" id="PTHR24394">
    <property type="entry name" value="ZINC FINGER PROTEIN"/>
    <property type="match status" value="1"/>
</dbReference>
<dbReference type="AlphaFoldDB" id="A0AAV2Q070"/>
<dbReference type="SUPFAM" id="SSF54695">
    <property type="entry name" value="POZ domain"/>
    <property type="match status" value="1"/>
</dbReference>
<feature type="domain" description="C2H2-type" evidence="10">
    <location>
        <begin position="621"/>
        <end position="648"/>
    </location>
</feature>
<dbReference type="Pfam" id="PF00096">
    <property type="entry name" value="zf-C2H2"/>
    <property type="match status" value="1"/>
</dbReference>
<keyword evidence="4 7" id="KW-0863">Zinc-finger</keyword>
<reference evidence="11 12" key="1">
    <citation type="submission" date="2024-05" db="EMBL/GenBank/DDBJ databases">
        <authorList>
            <person name="Wallberg A."/>
        </authorList>
    </citation>
    <scope>NUCLEOTIDE SEQUENCE [LARGE SCALE GENOMIC DNA]</scope>
</reference>
<evidence type="ECO:0000256" key="1">
    <source>
        <dbReference type="ARBA" id="ARBA00004123"/>
    </source>
</evidence>
<evidence type="ECO:0000256" key="3">
    <source>
        <dbReference type="ARBA" id="ARBA00022737"/>
    </source>
</evidence>